<keyword evidence="4" id="KW-1185">Reference proteome</keyword>
<dbReference type="EMBL" id="EAAA01000770">
    <property type="status" value="NOT_ANNOTATED_CDS"/>
    <property type="molecule type" value="Genomic_DNA"/>
</dbReference>
<dbReference type="Pfam" id="PF12937">
    <property type="entry name" value="F-box-like"/>
    <property type="match status" value="1"/>
</dbReference>
<accession>F7B6K5</accession>
<dbReference type="PROSITE" id="PS50181">
    <property type="entry name" value="FBOX"/>
    <property type="match status" value="1"/>
</dbReference>
<organism evidence="3 4">
    <name type="scientific">Ciona intestinalis</name>
    <name type="common">Transparent sea squirt</name>
    <name type="synonym">Ascidia intestinalis</name>
    <dbReference type="NCBI Taxonomy" id="7719"/>
    <lineage>
        <taxon>Eukaryota</taxon>
        <taxon>Metazoa</taxon>
        <taxon>Chordata</taxon>
        <taxon>Tunicata</taxon>
        <taxon>Ascidiacea</taxon>
        <taxon>Phlebobranchia</taxon>
        <taxon>Cionidae</taxon>
        <taxon>Ciona</taxon>
    </lineage>
</organism>
<reference evidence="3" key="2">
    <citation type="journal article" date="2008" name="Genome Biol.">
        <title>Improved genome assembly and evidence-based global gene model set for the chordate Ciona intestinalis: new insight into intron and operon populations.</title>
        <authorList>
            <person name="Satou Y."/>
            <person name="Mineta K."/>
            <person name="Ogasawara M."/>
            <person name="Sasakura Y."/>
            <person name="Shoguchi E."/>
            <person name="Ueno K."/>
            <person name="Yamada L."/>
            <person name="Matsumoto J."/>
            <person name="Wasserscheid J."/>
            <person name="Dewar K."/>
            <person name="Wiley G.B."/>
            <person name="Macmil S.L."/>
            <person name="Roe B.A."/>
            <person name="Zeller R.W."/>
            <person name="Hastings K.E."/>
            <person name="Lemaire P."/>
            <person name="Lindquist E."/>
            <person name="Endo T."/>
            <person name="Hotta K."/>
            <person name="Inaba K."/>
        </authorList>
    </citation>
    <scope>NUCLEOTIDE SEQUENCE [LARGE SCALE GENOMIC DNA]</scope>
    <source>
        <strain evidence="3">wild type</strain>
    </source>
</reference>
<protein>
    <recommendedName>
        <fullName evidence="2">F-box domain-containing protein</fullName>
    </recommendedName>
</protein>
<evidence type="ECO:0000256" key="1">
    <source>
        <dbReference type="SAM" id="Coils"/>
    </source>
</evidence>
<dbReference type="Proteomes" id="UP000008144">
    <property type="component" value="Chromosome 11"/>
</dbReference>
<feature type="domain" description="F-box" evidence="2">
    <location>
        <begin position="8"/>
        <end position="56"/>
    </location>
</feature>
<dbReference type="GO" id="GO:0000209">
    <property type="term" value="P:protein polyubiquitination"/>
    <property type="evidence" value="ECO:0000318"/>
    <property type="project" value="GO_Central"/>
</dbReference>
<dbReference type="GeneTree" id="ENSGT00390000002970"/>
<evidence type="ECO:0000313" key="3">
    <source>
        <dbReference type="Ensembl" id="ENSCINP00000010690.3"/>
    </source>
</evidence>
<dbReference type="InterPro" id="IPR036047">
    <property type="entry name" value="F-box-like_dom_sf"/>
</dbReference>
<dbReference type="HOGENOM" id="CLU_1025001_0_0_1"/>
<dbReference type="Gene3D" id="1.20.1280.50">
    <property type="match status" value="1"/>
</dbReference>
<proteinExistence type="predicted"/>
<reference evidence="3" key="4">
    <citation type="submission" date="2025-09" db="UniProtKB">
        <authorList>
            <consortium name="Ensembl"/>
        </authorList>
    </citation>
    <scope>IDENTIFICATION</scope>
</reference>
<dbReference type="Ensembl" id="ENSCINT00000010690.3">
    <property type="protein sequence ID" value="ENSCINP00000010690.3"/>
    <property type="gene ID" value="ENSCING00000005186.3"/>
</dbReference>
<feature type="coiled-coil region" evidence="1">
    <location>
        <begin position="200"/>
        <end position="227"/>
    </location>
</feature>
<dbReference type="PANTHER" id="PTHR13252">
    <property type="entry name" value="F-BOX ONLY PROTEIN 28"/>
    <property type="match status" value="1"/>
</dbReference>
<dbReference type="InterPro" id="IPR039719">
    <property type="entry name" value="FBXO28"/>
</dbReference>
<evidence type="ECO:0000313" key="4">
    <source>
        <dbReference type="Proteomes" id="UP000008144"/>
    </source>
</evidence>
<dbReference type="InParanoid" id="F7B6K5"/>
<reference evidence="3" key="3">
    <citation type="submission" date="2025-08" db="UniProtKB">
        <authorList>
            <consortium name="Ensembl"/>
        </authorList>
    </citation>
    <scope>IDENTIFICATION</scope>
</reference>
<dbReference type="CDD" id="cd22100">
    <property type="entry name" value="F-box_FBXO28"/>
    <property type="match status" value="1"/>
</dbReference>
<sequence length="235" mass="27352">MEKNMNENNIQVNLPVEMILKIFGYLSYDEVSKTRLICKQMNEVASDYLNAGFKTAQDQLTKTFREIKDGLPRRESERRKHPLYPKHDALVGLDTRISLLRMTYNKYIAAGLCCFIPGKVLDEIFFLLKKVKILPKLPSTSLLLQEVRDISSMAMEHFDEAIVPSFQPDLVTVIERSIPVSDFEPQITVQQFEPQSTITMKQMQRDLRNLKQTVQRKNNQVRKLSLIVKRHKKLL</sequence>
<dbReference type="PANTHER" id="PTHR13252:SF9">
    <property type="entry name" value="F-BOX ONLY PROTEIN 28"/>
    <property type="match status" value="1"/>
</dbReference>
<dbReference type="STRING" id="7719.ENSCINP00000010690"/>
<reference evidence="4" key="1">
    <citation type="journal article" date="2002" name="Science">
        <title>The draft genome of Ciona intestinalis: insights into chordate and vertebrate origins.</title>
        <authorList>
            <person name="Dehal P."/>
            <person name="Satou Y."/>
            <person name="Campbell R.K."/>
            <person name="Chapman J."/>
            <person name="Degnan B."/>
            <person name="De Tomaso A."/>
            <person name="Davidson B."/>
            <person name="Di Gregorio A."/>
            <person name="Gelpke M."/>
            <person name="Goodstein D.M."/>
            <person name="Harafuji N."/>
            <person name="Hastings K.E."/>
            <person name="Ho I."/>
            <person name="Hotta K."/>
            <person name="Huang W."/>
            <person name="Kawashima T."/>
            <person name="Lemaire P."/>
            <person name="Martinez D."/>
            <person name="Meinertzhagen I.A."/>
            <person name="Necula S."/>
            <person name="Nonaka M."/>
            <person name="Putnam N."/>
            <person name="Rash S."/>
            <person name="Saiga H."/>
            <person name="Satake M."/>
            <person name="Terry A."/>
            <person name="Yamada L."/>
            <person name="Wang H.G."/>
            <person name="Awazu S."/>
            <person name="Azumi K."/>
            <person name="Boore J."/>
            <person name="Branno M."/>
            <person name="Chin-Bow S."/>
            <person name="DeSantis R."/>
            <person name="Doyle S."/>
            <person name="Francino P."/>
            <person name="Keys D.N."/>
            <person name="Haga S."/>
            <person name="Hayashi H."/>
            <person name="Hino K."/>
            <person name="Imai K.S."/>
            <person name="Inaba K."/>
            <person name="Kano S."/>
            <person name="Kobayashi K."/>
            <person name="Kobayashi M."/>
            <person name="Lee B.I."/>
            <person name="Makabe K.W."/>
            <person name="Manohar C."/>
            <person name="Matassi G."/>
            <person name="Medina M."/>
            <person name="Mochizuki Y."/>
            <person name="Mount S."/>
            <person name="Morishita T."/>
            <person name="Miura S."/>
            <person name="Nakayama A."/>
            <person name="Nishizaka S."/>
            <person name="Nomoto H."/>
            <person name="Ohta F."/>
            <person name="Oishi K."/>
            <person name="Rigoutsos I."/>
            <person name="Sano M."/>
            <person name="Sasaki A."/>
            <person name="Sasakura Y."/>
            <person name="Shoguchi E."/>
            <person name="Shin-i T."/>
            <person name="Spagnuolo A."/>
            <person name="Stainier D."/>
            <person name="Suzuki M.M."/>
            <person name="Tassy O."/>
            <person name="Takatori N."/>
            <person name="Tokuoka M."/>
            <person name="Yagi K."/>
            <person name="Yoshizaki F."/>
            <person name="Wada S."/>
            <person name="Zhang C."/>
            <person name="Hyatt P.D."/>
            <person name="Larimer F."/>
            <person name="Detter C."/>
            <person name="Doggett N."/>
            <person name="Glavina T."/>
            <person name="Hawkins T."/>
            <person name="Richardson P."/>
            <person name="Lucas S."/>
            <person name="Kohara Y."/>
            <person name="Levine M."/>
            <person name="Satoh N."/>
            <person name="Rokhsar D.S."/>
        </authorList>
    </citation>
    <scope>NUCLEOTIDE SEQUENCE [LARGE SCALE GENOMIC DNA]</scope>
</reference>
<dbReference type="AlphaFoldDB" id="F7B6K5"/>
<dbReference type="SUPFAM" id="SSF81383">
    <property type="entry name" value="F-box domain"/>
    <property type="match status" value="1"/>
</dbReference>
<evidence type="ECO:0000259" key="2">
    <source>
        <dbReference type="PROSITE" id="PS50181"/>
    </source>
</evidence>
<name>F7B6K5_CIOIN</name>
<dbReference type="InterPro" id="IPR001810">
    <property type="entry name" value="F-box_dom"/>
</dbReference>
<keyword evidence="1" id="KW-0175">Coiled coil</keyword>